<feature type="region of interest" description="Disordered" evidence="1">
    <location>
        <begin position="170"/>
        <end position="189"/>
    </location>
</feature>
<feature type="region of interest" description="Disordered" evidence="1">
    <location>
        <begin position="200"/>
        <end position="222"/>
    </location>
</feature>
<dbReference type="Pfam" id="PF02195">
    <property type="entry name" value="ParB_N"/>
    <property type="match status" value="1"/>
</dbReference>
<protein>
    <submittedName>
        <fullName evidence="3">ParB-like nuclease</fullName>
    </submittedName>
</protein>
<feature type="compositionally biased region" description="Gly residues" evidence="1">
    <location>
        <begin position="205"/>
        <end position="215"/>
    </location>
</feature>
<sequence>MDVELEPRTAAPAHATGAVEFVPLSALALDATFRVREEGDVSALAASIGRLGQLVPVELRPLPGAGTDGPRFQVVAGFRRIAALRMLMRGRVLARLHATLDDDDAWGLALGQALLTEPLDRDGLRLLRERLEQTGVAPWAEDLLDDALVRAPVEPELRERFFEFLTAGPAADAAGPAPDDDGGLEPEPAPHHLEVVAAPAAESGSGEGGAGGEGAAGEEEVTPEELVADVAARLYQVNADLAVAFESWRELPADGRRAVLEQVRWMAELLPHLERREDEP</sequence>
<dbReference type="STRING" id="290397.Adeh_3569"/>
<dbReference type="eggNOG" id="COG1475">
    <property type="taxonomic scope" value="Bacteria"/>
</dbReference>
<evidence type="ECO:0000256" key="1">
    <source>
        <dbReference type="SAM" id="MobiDB-lite"/>
    </source>
</evidence>
<dbReference type="InterPro" id="IPR003115">
    <property type="entry name" value="ParB_N"/>
</dbReference>
<evidence type="ECO:0000313" key="3">
    <source>
        <dbReference type="EMBL" id="ABC83335.1"/>
    </source>
</evidence>
<proteinExistence type="predicted"/>
<dbReference type="Proteomes" id="UP000001935">
    <property type="component" value="Chromosome"/>
</dbReference>
<dbReference type="SMART" id="SM00470">
    <property type="entry name" value="ParB"/>
    <property type="match status" value="1"/>
</dbReference>
<evidence type="ECO:0000313" key="4">
    <source>
        <dbReference type="Proteomes" id="UP000001935"/>
    </source>
</evidence>
<dbReference type="HOGENOM" id="CLU_992646_0_0_7"/>
<organism evidence="3 4">
    <name type="scientific">Anaeromyxobacter dehalogenans (strain 2CP-C)</name>
    <dbReference type="NCBI Taxonomy" id="290397"/>
    <lineage>
        <taxon>Bacteria</taxon>
        <taxon>Pseudomonadati</taxon>
        <taxon>Myxococcota</taxon>
        <taxon>Myxococcia</taxon>
        <taxon>Myxococcales</taxon>
        <taxon>Cystobacterineae</taxon>
        <taxon>Anaeromyxobacteraceae</taxon>
        <taxon>Anaeromyxobacter</taxon>
    </lineage>
</organism>
<reference evidence="3" key="1">
    <citation type="submission" date="2006-01" db="EMBL/GenBank/DDBJ databases">
        <title>Complete sequence of Anaeromyxobacter dehalogenans 2CP-C.</title>
        <authorList>
            <consortium name="US DOE Joint Genome Institute"/>
            <person name="Copeland A."/>
            <person name="Lucas S."/>
            <person name="Lapidus A."/>
            <person name="Barry K."/>
            <person name="Detter J.C."/>
            <person name="Glavina T."/>
            <person name="Hammon N."/>
            <person name="Israni S."/>
            <person name="Pitluck S."/>
            <person name="Brettin T."/>
            <person name="Bruce D."/>
            <person name="Han C."/>
            <person name="Tapia R."/>
            <person name="Gilna P."/>
            <person name="Kiss H."/>
            <person name="Schmutz J."/>
            <person name="Larimer F."/>
            <person name="Land M."/>
            <person name="Kyrpides N."/>
            <person name="Anderson I."/>
            <person name="Sanford R.A."/>
            <person name="Ritalahti K.M."/>
            <person name="Thomas H.S."/>
            <person name="Kirby J.R."/>
            <person name="Zhulin I.B."/>
            <person name="Loeffler F.E."/>
            <person name="Richardson P."/>
        </authorList>
    </citation>
    <scope>NUCLEOTIDE SEQUENCE</scope>
    <source>
        <strain evidence="3">2CP-C</strain>
    </source>
</reference>
<dbReference type="SUPFAM" id="SSF110849">
    <property type="entry name" value="ParB/Sulfiredoxin"/>
    <property type="match status" value="1"/>
</dbReference>
<dbReference type="KEGG" id="ade:Adeh_3569"/>
<evidence type="ECO:0000259" key="2">
    <source>
        <dbReference type="SMART" id="SM00470"/>
    </source>
</evidence>
<gene>
    <name evidence="3" type="ordered locus">Adeh_3569</name>
</gene>
<dbReference type="AlphaFoldDB" id="Q2IFH7"/>
<dbReference type="InterPro" id="IPR036086">
    <property type="entry name" value="ParB/Sulfiredoxin_sf"/>
</dbReference>
<dbReference type="Gene3D" id="3.90.1530.30">
    <property type="match status" value="1"/>
</dbReference>
<dbReference type="EMBL" id="CP000251">
    <property type="protein sequence ID" value="ABC83335.1"/>
    <property type="molecule type" value="Genomic_DNA"/>
</dbReference>
<accession>Q2IFH7</accession>
<feature type="domain" description="ParB-like N-terminal" evidence="2">
    <location>
        <begin position="20"/>
        <end position="112"/>
    </location>
</feature>
<name>Q2IFH7_ANADE</name>